<reference evidence="4" key="1">
    <citation type="submission" date="2023-03" db="EMBL/GenBank/DDBJ databases">
        <title>Massive genome expansion in bonnet fungi (Mycena s.s.) driven by repeated elements and novel gene families across ecological guilds.</title>
        <authorList>
            <consortium name="Lawrence Berkeley National Laboratory"/>
            <person name="Harder C.B."/>
            <person name="Miyauchi S."/>
            <person name="Viragh M."/>
            <person name="Kuo A."/>
            <person name="Thoen E."/>
            <person name="Andreopoulos B."/>
            <person name="Lu D."/>
            <person name="Skrede I."/>
            <person name="Drula E."/>
            <person name="Henrissat B."/>
            <person name="Morin E."/>
            <person name="Kohler A."/>
            <person name="Barry K."/>
            <person name="LaButti K."/>
            <person name="Morin E."/>
            <person name="Salamov A."/>
            <person name="Lipzen A."/>
            <person name="Mereny Z."/>
            <person name="Hegedus B."/>
            <person name="Baldrian P."/>
            <person name="Stursova M."/>
            <person name="Weitz H."/>
            <person name="Taylor A."/>
            <person name="Grigoriev I.V."/>
            <person name="Nagy L.G."/>
            <person name="Martin F."/>
            <person name="Kauserud H."/>
        </authorList>
    </citation>
    <scope>NUCLEOTIDE SEQUENCE</scope>
    <source>
        <strain evidence="4">CBHHK067</strain>
    </source>
</reference>
<dbReference type="EMBL" id="JARKIE010000095">
    <property type="protein sequence ID" value="KAJ7686547.1"/>
    <property type="molecule type" value="Genomic_DNA"/>
</dbReference>
<dbReference type="Gene3D" id="3.40.50.1820">
    <property type="entry name" value="alpha/beta hydrolase"/>
    <property type="match status" value="1"/>
</dbReference>
<gene>
    <name evidence="4" type="ORF">B0H17DRAFT_1013536</name>
</gene>
<dbReference type="PANTHER" id="PTHR48081:SF8">
    <property type="entry name" value="ALPHA_BETA HYDROLASE FOLD-3 DOMAIN-CONTAINING PROTEIN-RELATED"/>
    <property type="match status" value="1"/>
</dbReference>
<organism evidence="4 5">
    <name type="scientific">Mycena rosella</name>
    <name type="common">Pink bonnet</name>
    <name type="synonym">Agaricus rosellus</name>
    <dbReference type="NCBI Taxonomy" id="1033263"/>
    <lineage>
        <taxon>Eukaryota</taxon>
        <taxon>Fungi</taxon>
        <taxon>Dikarya</taxon>
        <taxon>Basidiomycota</taxon>
        <taxon>Agaricomycotina</taxon>
        <taxon>Agaricomycetes</taxon>
        <taxon>Agaricomycetidae</taxon>
        <taxon>Agaricales</taxon>
        <taxon>Marasmiineae</taxon>
        <taxon>Mycenaceae</taxon>
        <taxon>Mycena</taxon>
    </lineage>
</organism>
<evidence type="ECO:0000256" key="1">
    <source>
        <dbReference type="ARBA" id="ARBA00022801"/>
    </source>
</evidence>
<comment type="caution">
    <text evidence="4">The sequence shown here is derived from an EMBL/GenBank/DDBJ whole genome shotgun (WGS) entry which is preliminary data.</text>
</comment>
<keyword evidence="2" id="KW-0472">Membrane</keyword>
<protein>
    <submittedName>
        <fullName evidence="4">Alpha/Beta hydrolase protein</fullName>
    </submittedName>
</protein>
<dbReference type="PANTHER" id="PTHR48081">
    <property type="entry name" value="AB HYDROLASE SUPERFAMILY PROTEIN C4A8.06C"/>
    <property type="match status" value="1"/>
</dbReference>
<feature type="transmembrane region" description="Helical" evidence="2">
    <location>
        <begin position="12"/>
        <end position="38"/>
    </location>
</feature>
<dbReference type="AlphaFoldDB" id="A0AAD7GE08"/>
<evidence type="ECO:0000313" key="4">
    <source>
        <dbReference type="EMBL" id="KAJ7686547.1"/>
    </source>
</evidence>
<evidence type="ECO:0000313" key="5">
    <source>
        <dbReference type="Proteomes" id="UP001221757"/>
    </source>
</evidence>
<keyword evidence="2" id="KW-1133">Transmembrane helix</keyword>
<evidence type="ECO:0000256" key="2">
    <source>
        <dbReference type="SAM" id="Phobius"/>
    </source>
</evidence>
<keyword evidence="1 4" id="KW-0378">Hydrolase</keyword>
<dbReference type="InterPro" id="IPR050300">
    <property type="entry name" value="GDXG_lipolytic_enzyme"/>
</dbReference>
<accession>A0AAD7GE08</accession>
<evidence type="ECO:0000259" key="3">
    <source>
        <dbReference type="Pfam" id="PF07859"/>
    </source>
</evidence>
<feature type="transmembrane region" description="Helical" evidence="2">
    <location>
        <begin position="50"/>
        <end position="71"/>
    </location>
</feature>
<dbReference type="InterPro" id="IPR029058">
    <property type="entry name" value="AB_hydrolase_fold"/>
</dbReference>
<dbReference type="InterPro" id="IPR013094">
    <property type="entry name" value="AB_hydrolase_3"/>
</dbReference>
<keyword evidence="5" id="KW-1185">Reference proteome</keyword>
<dbReference type="Pfam" id="PF07859">
    <property type="entry name" value="Abhydrolase_3"/>
    <property type="match status" value="1"/>
</dbReference>
<dbReference type="SUPFAM" id="SSF53474">
    <property type="entry name" value="alpha/beta-Hydrolases"/>
    <property type="match status" value="1"/>
</dbReference>
<name>A0AAD7GE08_MYCRO</name>
<keyword evidence="2" id="KW-0812">Transmembrane</keyword>
<feature type="domain" description="Alpha/beta hydrolase fold-3" evidence="3">
    <location>
        <begin position="181"/>
        <end position="381"/>
    </location>
</feature>
<proteinExistence type="predicted"/>
<dbReference type="Proteomes" id="UP001221757">
    <property type="component" value="Unassembled WGS sequence"/>
</dbReference>
<sequence>MFAFHRQPLKAVYLAYFLVTTVLVRLPMWTTIAAIPRLRPRRSWSFRRTLIFYAMVAFIRLFFDIGFPVSLGQNPEVIAVSSPERAGFAWAEPLAEEQIVGELKELAALAVRSAGYWFANTPEDAGTAKKAANDEKVIMHLHSTLFQPISWGAVMGLAHPKGGPAGPVCNGLLQHCPQVTRVFSCGYRLSSSVPFPVANPFPAGVLDSLAGYNYLIHTVGFQPQNVFICGDSAGGNLAISLVRYLANNALSVLSLPVPRGLILVSPSVEWGITHDGPKSSWRLNAGSDYSGPFFQGYILKSLLGNLPVDMAYTSPWISPASLELPPSDIEHLFQGFPATFILSGEAELARDSIRTFNDRLCRDIGKDNVTYKELKDVTHDVVAMRFFEPERTVALTESSCWLEKMLA</sequence>
<dbReference type="GO" id="GO:0016787">
    <property type="term" value="F:hydrolase activity"/>
    <property type="evidence" value="ECO:0007669"/>
    <property type="project" value="UniProtKB-KW"/>
</dbReference>